<organism evidence="1 2">
    <name type="scientific">Portunus trituberculatus</name>
    <name type="common">Swimming crab</name>
    <name type="synonym">Neptunus trituberculatus</name>
    <dbReference type="NCBI Taxonomy" id="210409"/>
    <lineage>
        <taxon>Eukaryota</taxon>
        <taxon>Metazoa</taxon>
        <taxon>Ecdysozoa</taxon>
        <taxon>Arthropoda</taxon>
        <taxon>Crustacea</taxon>
        <taxon>Multicrustacea</taxon>
        <taxon>Malacostraca</taxon>
        <taxon>Eumalacostraca</taxon>
        <taxon>Eucarida</taxon>
        <taxon>Decapoda</taxon>
        <taxon>Pleocyemata</taxon>
        <taxon>Brachyura</taxon>
        <taxon>Eubrachyura</taxon>
        <taxon>Portunoidea</taxon>
        <taxon>Portunidae</taxon>
        <taxon>Portuninae</taxon>
        <taxon>Portunus</taxon>
    </lineage>
</organism>
<sequence length="164" mass="17800">MHACLLPDRDLRCTAPRIAITGARPTPYEWEAQERGCGHLWYSQGQAAANFIHTPATNTPQHLPPGTLQPDGWTAAVQLNAYVSPHLPCCRGGKSETGSRTFPRHSSRCLLGRERGQTDWPACTLCTPWPAIQCGGITSSTDTVQAAGRQLDGLTFASWDTLSD</sequence>
<accession>A0A5B7FJ00</accession>
<protein>
    <submittedName>
        <fullName evidence="1">Uncharacterized protein</fullName>
    </submittedName>
</protein>
<evidence type="ECO:0000313" key="2">
    <source>
        <dbReference type="Proteomes" id="UP000324222"/>
    </source>
</evidence>
<dbReference type="AlphaFoldDB" id="A0A5B7FJ00"/>
<gene>
    <name evidence="1" type="ORF">E2C01_039114</name>
</gene>
<name>A0A5B7FJ00_PORTR</name>
<evidence type="ECO:0000313" key="1">
    <source>
        <dbReference type="EMBL" id="MPC45416.1"/>
    </source>
</evidence>
<dbReference type="EMBL" id="VSRR010006720">
    <property type="protein sequence ID" value="MPC45416.1"/>
    <property type="molecule type" value="Genomic_DNA"/>
</dbReference>
<comment type="caution">
    <text evidence="1">The sequence shown here is derived from an EMBL/GenBank/DDBJ whole genome shotgun (WGS) entry which is preliminary data.</text>
</comment>
<proteinExistence type="predicted"/>
<dbReference type="Proteomes" id="UP000324222">
    <property type="component" value="Unassembled WGS sequence"/>
</dbReference>
<keyword evidence="2" id="KW-1185">Reference proteome</keyword>
<reference evidence="1 2" key="1">
    <citation type="submission" date="2019-05" db="EMBL/GenBank/DDBJ databases">
        <title>Another draft genome of Portunus trituberculatus and its Hox gene families provides insights of decapod evolution.</title>
        <authorList>
            <person name="Jeong J.-H."/>
            <person name="Song I."/>
            <person name="Kim S."/>
            <person name="Choi T."/>
            <person name="Kim D."/>
            <person name="Ryu S."/>
            <person name="Kim W."/>
        </authorList>
    </citation>
    <scope>NUCLEOTIDE SEQUENCE [LARGE SCALE GENOMIC DNA]</scope>
    <source>
        <tissue evidence="1">Muscle</tissue>
    </source>
</reference>